<feature type="region of interest" description="Disordered" evidence="1">
    <location>
        <begin position="597"/>
        <end position="617"/>
    </location>
</feature>
<dbReference type="GO" id="GO:0005096">
    <property type="term" value="F:GTPase activator activity"/>
    <property type="evidence" value="ECO:0007669"/>
    <property type="project" value="InterPro"/>
</dbReference>
<sequence>MQTVPSLVGTGTAIAAAASGLVFGQPTGLNHDYEISTAVRQGARGHKKSISIDTALPSHSQSPSSTHTPPSRRPATSSAGAHASGSDLHAISGSVYQTTRPPLSRRQRPQNPQTSPSNTSSRRQSFVAGQGNLVSGVSVVEGSKESGTSTNSWLKRLSIRPQSQHGSPRSSILADASSVTFSYGSAAPILSRSGSVSKPLPPNKLVKRSCSRNNHSEDLPLRKSKGHLPSIRRPATSHQRSATLQRFRAEIDVAGSSPHPKYSFDEPIRPEELLGASPIEDLDQSSRTHRVTRCFGWASFFHSKAGSVVTSSNSYGRLGGGSASASQLRYLDTKRIYTGKSLSIESGAHLIKPRMVSNSSTINSSFALSSYIEEKESDQAAQLRKDPVDSKIRVEMASEVAPSSQPRRSFSSSFSHTAHWASRTSGSLRRTKRGASQPNGENKRHVSAPVRSLQPAVGRSDTTTKPPIARIHQGSVLDSAATLPRPAPKRNASSPLPPPSNLSGVHADLLRQSPAGRGASHSIRPNQPSGSSTSSASAAMSQRRGSHYERSSALDSSDGDARELMSGDEDDTDFKSDTLFDSVRTVGSGRLRAVETPLESVYDESPPSTGGNKRSKRLSIQEMLDRTWNGDSKIMEEDETNLTPVRVTRRSSHASQVNCERREDPRFGLEPSSRHDVDLATHDMGRFSLDDDFDEDWTRDADDAPFNALSPPSKSNSPNPSVINPNVRLALAGFDGNSLPSPNPALSHTERSLGNIFDWSEPPTHDRKDPSSGVIRPKTAYAKQQLDSRGGRSVVRKGPMPTHVRSQSVPVVNDSVDDLKPTGSKYGTWGMGTKTVSEDWDEDFEFAGGDSGPDGKDSRDLFAVPESIRAAQPSVKAHSGQIRELSLLVNDLKRLCRHGRELNMLNGDQKPVWKEAEGIIALASPDEDNVNGDDQSGSSVYMDAFEATSSTRDEKHYDYDQAFERLEAVIERNEPPMSKTAVVRERQSPRRRSVFSPDDDIFGANWPLADDRPRSSHPSRPRTPENQPNKSQDLHGVVQSVMETMQHRSAAPAVDTSSQDSRKRYSSANRMHFDTTSLKILVRRAGELRDILSDMIRRADQLTQSPIRSPRHERRLDSSPAFTRVFDDPGSSPPQRPTKIRGNSSTIVECPSPENSPPSNMGRRVPLMTVN</sequence>
<evidence type="ECO:0000256" key="1">
    <source>
        <dbReference type="SAM" id="MobiDB-lite"/>
    </source>
</evidence>
<dbReference type="Pfam" id="PF20162">
    <property type="entry name" value="Etd1"/>
    <property type="match status" value="1"/>
</dbReference>
<feature type="compositionally biased region" description="Low complexity" evidence="1">
    <location>
        <begin position="1151"/>
        <end position="1160"/>
    </location>
</feature>
<evidence type="ECO:0000313" key="3">
    <source>
        <dbReference type="Proteomes" id="UP001251528"/>
    </source>
</evidence>
<gene>
    <name evidence="2" type="ORF">QQS21_004281</name>
</gene>
<keyword evidence="3" id="KW-1185">Reference proteome</keyword>
<dbReference type="InterPro" id="IPR045342">
    <property type="entry name" value="Etd1"/>
</dbReference>
<feature type="region of interest" description="Disordered" evidence="1">
    <location>
        <begin position="53"/>
        <end position="126"/>
    </location>
</feature>
<feature type="compositionally biased region" description="Basic and acidic residues" evidence="1">
    <location>
        <begin position="659"/>
        <end position="674"/>
    </location>
</feature>
<feature type="region of interest" description="Disordered" evidence="1">
    <location>
        <begin position="397"/>
        <end position="576"/>
    </location>
</feature>
<dbReference type="GO" id="GO:1902412">
    <property type="term" value="P:regulation of mitotic cytokinesis"/>
    <property type="evidence" value="ECO:0007669"/>
    <property type="project" value="InterPro"/>
</dbReference>
<name>A0AAJ0CUI7_9HYPO</name>
<comment type="caution">
    <text evidence="2">The sequence shown here is derived from an EMBL/GenBank/DDBJ whole genome shotgun (WGS) entry which is preliminary data.</text>
</comment>
<feature type="compositionally biased region" description="Low complexity" evidence="1">
    <location>
        <begin position="529"/>
        <end position="541"/>
    </location>
</feature>
<feature type="region of interest" description="Disordered" evidence="1">
    <location>
        <begin position="648"/>
        <end position="674"/>
    </location>
</feature>
<proteinExistence type="predicted"/>
<feature type="compositionally biased region" description="Low complexity" evidence="1">
    <location>
        <begin position="57"/>
        <end position="86"/>
    </location>
</feature>
<feature type="region of interest" description="Disordered" evidence="1">
    <location>
        <begin position="190"/>
        <end position="242"/>
    </location>
</feature>
<evidence type="ECO:0000313" key="2">
    <source>
        <dbReference type="EMBL" id="KAK2603512.1"/>
    </source>
</evidence>
<feature type="region of interest" description="Disordered" evidence="1">
    <location>
        <begin position="1046"/>
        <end position="1068"/>
    </location>
</feature>
<protein>
    <submittedName>
        <fullName evidence="2">Uncharacterized protein</fullName>
    </submittedName>
</protein>
<feature type="compositionally biased region" description="Polar residues" evidence="1">
    <location>
        <begin position="109"/>
        <end position="124"/>
    </location>
</feature>
<feature type="region of interest" description="Disordered" evidence="1">
    <location>
        <begin position="977"/>
        <end position="1032"/>
    </location>
</feature>
<feature type="region of interest" description="Disordered" evidence="1">
    <location>
        <begin position="1102"/>
        <end position="1171"/>
    </location>
</feature>
<dbReference type="EMBL" id="JASWJB010000062">
    <property type="protein sequence ID" value="KAK2603512.1"/>
    <property type="molecule type" value="Genomic_DNA"/>
</dbReference>
<feature type="region of interest" description="Disordered" evidence="1">
    <location>
        <begin position="783"/>
        <end position="805"/>
    </location>
</feature>
<feature type="compositionally biased region" description="Low complexity" evidence="1">
    <location>
        <begin position="707"/>
        <end position="724"/>
    </location>
</feature>
<reference evidence="2" key="1">
    <citation type="submission" date="2023-06" db="EMBL/GenBank/DDBJ databases">
        <title>Conoideocrella luteorostrata (Hypocreales: Clavicipitaceae), a potential biocontrol fungus for elongate hemlock scale in United States Christmas tree production areas.</title>
        <authorList>
            <person name="Barrett H."/>
            <person name="Lovett B."/>
            <person name="Macias A.M."/>
            <person name="Stajich J.E."/>
            <person name="Kasson M.T."/>
        </authorList>
    </citation>
    <scope>NUCLEOTIDE SEQUENCE</scope>
    <source>
        <strain evidence="2">ARSEF 14590</strain>
    </source>
</reference>
<dbReference type="Proteomes" id="UP001251528">
    <property type="component" value="Unassembled WGS sequence"/>
</dbReference>
<feature type="region of interest" description="Disordered" evidence="1">
    <location>
        <begin position="702"/>
        <end position="724"/>
    </location>
</feature>
<organism evidence="2 3">
    <name type="scientific">Conoideocrella luteorostrata</name>
    <dbReference type="NCBI Taxonomy" id="1105319"/>
    <lineage>
        <taxon>Eukaryota</taxon>
        <taxon>Fungi</taxon>
        <taxon>Dikarya</taxon>
        <taxon>Ascomycota</taxon>
        <taxon>Pezizomycotina</taxon>
        <taxon>Sordariomycetes</taxon>
        <taxon>Hypocreomycetidae</taxon>
        <taxon>Hypocreales</taxon>
        <taxon>Clavicipitaceae</taxon>
        <taxon>Conoideocrella</taxon>
    </lineage>
</organism>
<dbReference type="AlphaFoldDB" id="A0AAJ0CUI7"/>
<accession>A0AAJ0CUI7</accession>
<feature type="compositionally biased region" description="Polar residues" evidence="1">
    <location>
        <begin position="422"/>
        <end position="440"/>
    </location>
</feature>
<feature type="compositionally biased region" description="Low complexity" evidence="1">
    <location>
        <begin position="402"/>
        <end position="415"/>
    </location>
</feature>